<dbReference type="Proteomes" id="UP001202328">
    <property type="component" value="Unassembled WGS sequence"/>
</dbReference>
<dbReference type="AlphaFoldDB" id="A0AAD4RY67"/>
<name>A0AAD4RY67_9MAGN</name>
<keyword evidence="2" id="KW-1185">Reference proteome</keyword>
<dbReference type="EMBL" id="JAJJMB010017174">
    <property type="protein sequence ID" value="KAI3841328.1"/>
    <property type="molecule type" value="Genomic_DNA"/>
</dbReference>
<sequence length="71" mass="8523">MQMLKYVLKDKARTKLVFAMNPANWSVLHWLLQETISNEQNLCSNFYTAALRLSYIYIHTVRLSYTYTLFR</sequence>
<comment type="caution">
    <text evidence="1">The sequence shown here is derived from an EMBL/GenBank/DDBJ whole genome shotgun (WGS) entry which is preliminary data.</text>
</comment>
<reference evidence="1" key="1">
    <citation type="submission" date="2022-04" db="EMBL/GenBank/DDBJ databases">
        <title>A functionally conserved STORR gene fusion in Papaver species that diverged 16.8 million years ago.</title>
        <authorList>
            <person name="Catania T."/>
        </authorList>
    </citation>
    <scope>NUCLEOTIDE SEQUENCE</scope>
    <source>
        <strain evidence="1">S-188037</strain>
    </source>
</reference>
<evidence type="ECO:0000313" key="1">
    <source>
        <dbReference type="EMBL" id="KAI3841328.1"/>
    </source>
</evidence>
<proteinExistence type="predicted"/>
<protein>
    <submittedName>
        <fullName evidence="1">Uncharacterized protein</fullName>
    </submittedName>
</protein>
<accession>A0AAD4RY67</accession>
<evidence type="ECO:0000313" key="2">
    <source>
        <dbReference type="Proteomes" id="UP001202328"/>
    </source>
</evidence>
<gene>
    <name evidence="1" type="ORF">MKW98_007809</name>
</gene>
<organism evidence="1 2">
    <name type="scientific">Papaver atlanticum</name>
    <dbReference type="NCBI Taxonomy" id="357466"/>
    <lineage>
        <taxon>Eukaryota</taxon>
        <taxon>Viridiplantae</taxon>
        <taxon>Streptophyta</taxon>
        <taxon>Embryophyta</taxon>
        <taxon>Tracheophyta</taxon>
        <taxon>Spermatophyta</taxon>
        <taxon>Magnoliopsida</taxon>
        <taxon>Ranunculales</taxon>
        <taxon>Papaveraceae</taxon>
        <taxon>Papaveroideae</taxon>
        <taxon>Papaver</taxon>
    </lineage>
</organism>